<dbReference type="OrthoDB" id="4822551at2"/>
<feature type="transmembrane region" description="Helical" evidence="1">
    <location>
        <begin position="162"/>
        <end position="183"/>
    </location>
</feature>
<dbReference type="PANTHER" id="PTHR36834:SF1">
    <property type="entry name" value="INTEGRAL MEMBRANE PROTEIN"/>
    <property type="match status" value="1"/>
</dbReference>
<keyword evidence="1" id="KW-0472">Membrane</keyword>
<evidence type="ECO:0000313" key="3">
    <source>
        <dbReference type="EMBL" id="GEK29608.1"/>
    </source>
</evidence>
<accession>A0A510VRN1</accession>
<evidence type="ECO:0000259" key="2">
    <source>
        <dbReference type="Pfam" id="PF04892"/>
    </source>
</evidence>
<feature type="transmembrane region" description="Helical" evidence="1">
    <location>
        <begin position="6"/>
        <end position="29"/>
    </location>
</feature>
<dbReference type="PANTHER" id="PTHR36834">
    <property type="entry name" value="MEMBRANE PROTEIN-RELATED"/>
    <property type="match status" value="1"/>
</dbReference>
<dbReference type="InterPro" id="IPR006976">
    <property type="entry name" value="VanZ-like"/>
</dbReference>
<gene>
    <name evidence="3" type="ORF">LSI01_19190</name>
</gene>
<dbReference type="InterPro" id="IPR053150">
    <property type="entry name" value="Teicoplanin_resist-assoc"/>
</dbReference>
<feature type="transmembrane region" description="Helical" evidence="1">
    <location>
        <begin position="99"/>
        <end position="121"/>
    </location>
</feature>
<protein>
    <recommendedName>
        <fullName evidence="2">VanZ-like domain-containing protein</fullName>
    </recommendedName>
</protein>
<evidence type="ECO:0000256" key="1">
    <source>
        <dbReference type="SAM" id="Phobius"/>
    </source>
</evidence>
<dbReference type="RefSeq" id="WP_057808371.1">
    <property type="nucleotide sequence ID" value="NZ_BJUD01000078.1"/>
</dbReference>
<reference evidence="3 4" key="1">
    <citation type="submission" date="2019-07" db="EMBL/GenBank/DDBJ databases">
        <title>Whole genome shotgun sequence of Lactobacillus siliginis NBRC 101315.</title>
        <authorList>
            <person name="Hosoyama A."/>
            <person name="Uohara A."/>
            <person name="Ohji S."/>
            <person name="Ichikawa N."/>
        </authorList>
    </citation>
    <scope>NUCLEOTIDE SEQUENCE [LARGE SCALE GENOMIC DNA]</scope>
    <source>
        <strain evidence="3 4">NBRC 101315</strain>
    </source>
</reference>
<evidence type="ECO:0000313" key="4">
    <source>
        <dbReference type="Proteomes" id="UP000321429"/>
    </source>
</evidence>
<dbReference type="Proteomes" id="UP000321429">
    <property type="component" value="Unassembled WGS sequence"/>
</dbReference>
<sequence length="186" mass="20629">MLIRDVHGMVTSATLLIPLAVIFILFILTDVRHHHVTAARVVFELALCVYLWLLFDMTLFPINISGDAETLAAGGYTLQGAIATRPLALWYNWQQPGSLYQIVGNGLMLAPLTMMVGGLLLRFRRLHAALGLAFGTSLFIECTQLIMNFYNLGDRTFDINDLILNTIGGLIGWLVLKAGLAIWQRV</sequence>
<keyword evidence="1" id="KW-0812">Transmembrane</keyword>
<feature type="transmembrane region" description="Helical" evidence="1">
    <location>
        <begin position="128"/>
        <end position="150"/>
    </location>
</feature>
<comment type="caution">
    <text evidence="3">The sequence shown here is derived from an EMBL/GenBank/DDBJ whole genome shotgun (WGS) entry which is preliminary data.</text>
</comment>
<organism evidence="3 4">
    <name type="scientific">Furfurilactobacillus siliginis</name>
    <dbReference type="NCBI Taxonomy" id="348151"/>
    <lineage>
        <taxon>Bacteria</taxon>
        <taxon>Bacillati</taxon>
        <taxon>Bacillota</taxon>
        <taxon>Bacilli</taxon>
        <taxon>Lactobacillales</taxon>
        <taxon>Lactobacillaceae</taxon>
        <taxon>Furfurilactobacillus</taxon>
    </lineage>
</organism>
<name>A0A510VRN1_9LACO</name>
<dbReference type="EMBL" id="BJUD01000078">
    <property type="protein sequence ID" value="GEK29608.1"/>
    <property type="molecule type" value="Genomic_DNA"/>
</dbReference>
<dbReference type="AlphaFoldDB" id="A0A510VRN1"/>
<feature type="transmembrane region" description="Helical" evidence="1">
    <location>
        <begin position="41"/>
        <end position="62"/>
    </location>
</feature>
<dbReference type="Pfam" id="PF04892">
    <property type="entry name" value="VanZ"/>
    <property type="match status" value="1"/>
</dbReference>
<feature type="domain" description="VanZ-like" evidence="2">
    <location>
        <begin position="48"/>
        <end position="177"/>
    </location>
</feature>
<proteinExistence type="predicted"/>
<keyword evidence="1" id="KW-1133">Transmembrane helix</keyword>